<organism evidence="1 2">
    <name type="scientific">Tegillarca granosa</name>
    <name type="common">Malaysian cockle</name>
    <name type="synonym">Anadara granosa</name>
    <dbReference type="NCBI Taxonomy" id="220873"/>
    <lineage>
        <taxon>Eukaryota</taxon>
        <taxon>Metazoa</taxon>
        <taxon>Spiralia</taxon>
        <taxon>Lophotrochozoa</taxon>
        <taxon>Mollusca</taxon>
        <taxon>Bivalvia</taxon>
        <taxon>Autobranchia</taxon>
        <taxon>Pteriomorphia</taxon>
        <taxon>Arcoida</taxon>
        <taxon>Arcoidea</taxon>
        <taxon>Arcidae</taxon>
        <taxon>Tegillarca</taxon>
    </lineage>
</organism>
<comment type="caution">
    <text evidence="1">The sequence shown here is derived from an EMBL/GenBank/DDBJ whole genome shotgun (WGS) entry which is preliminary data.</text>
</comment>
<dbReference type="Proteomes" id="UP001217089">
    <property type="component" value="Unassembled WGS sequence"/>
</dbReference>
<evidence type="ECO:0000313" key="2">
    <source>
        <dbReference type="Proteomes" id="UP001217089"/>
    </source>
</evidence>
<reference evidence="1 2" key="1">
    <citation type="submission" date="2022-12" db="EMBL/GenBank/DDBJ databases">
        <title>Chromosome-level genome of Tegillarca granosa.</title>
        <authorList>
            <person name="Kim J."/>
        </authorList>
    </citation>
    <scope>NUCLEOTIDE SEQUENCE [LARGE SCALE GENOMIC DNA]</scope>
    <source>
        <strain evidence="1">Teg-2019</strain>
        <tissue evidence="1">Adductor muscle</tissue>
    </source>
</reference>
<gene>
    <name evidence="1" type="ORF">KUTeg_003856</name>
</gene>
<evidence type="ECO:0000313" key="1">
    <source>
        <dbReference type="EMBL" id="KAJ8318765.1"/>
    </source>
</evidence>
<dbReference type="SUPFAM" id="SSF52799">
    <property type="entry name" value="(Phosphotyrosine protein) phosphatases II"/>
    <property type="match status" value="1"/>
</dbReference>
<protein>
    <recommendedName>
        <fullName evidence="3">Paladin</fullName>
    </recommendedName>
</protein>
<accession>A0ABQ9FSS4</accession>
<sequence>MFVKLQGKYFLVRDVTEKLDKNKSYDQYRAPNVHRAKGGFPVYSSGQPTERGLITLLDKLVQDSFTEILLFNLREEPVLFVDNGSDKIPHSIRDQVNLHDCVIVGRTNTEADEAEARVRKEVIDLATIQEQNKFYFYKDVDNLHHEPHEIYVQYEDNLLVSEEVYARHVLCSHGVRYQRLCFPLHAAPSDHDVDLFLDMFKECLKFFEPKQPSKLALLLTCHTGIGRSTLGMVMGCLVLAHRNGFELSKNGNMDKMSSLERGEYMTVLELINVLPNGQKIKNQVDFIIDQCSYFCNIRADIWESKHHLEGIKKDYLINGKKAKELMYKRCCDYLERYLFLISFNAYLTEQYPLWFTKSFSKWMQQNPEIIRLRGTVSHPCTFAPSELIFTEDHYLEKEEILKKDIRSRKTVKGFPKGCHVGEEERVSCPNAQYTKGDFMIKHAKDEHEKQLLKRQSLDFLERYLYFILFNCYLHHDKKIKWQRKFSEWMKEVAVHVGIYELLDNLAFYDFEKVPTSFRTMKERWKNRSQQIPFHGVFV</sequence>
<dbReference type="Gene3D" id="3.90.190.10">
    <property type="entry name" value="Protein tyrosine phosphatase superfamily"/>
    <property type="match status" value="1"/>
</dbReference>
<proteinExistence type="predicted"/>
<evidence type="ECO:0008006" key="3">
    <source>
        <dbReference type="Google" id="ProtNLM"/>
    </source>
</evidence>
<dbReference type="Pfam" id="PF14566">
    <property type="entry name" value="PTPlike_phytase"/>
    <property type="match status" value="1"/>
</dbReference>
<dbReference type="InterPro" id="IPR029021">
    <property type="entry name" value="Prot-tyrosine_phosphatase-like"/>
</dbReference>
<dbReference type="SMART" id="SM01301">
    <property type="entry name" value="PTPlike_phytase"/>
    <property type="match status" value="1"/>
</dbReference>
<name>A0ABQ9FSS4_TEGGR</name>
<keyword evidence="2" id="KW-1185">Reference proteome</keyword>
<dbReference type="EMBL" id="JARBDR010000214">
    <property type="protein sequence ID" value="KAJ8318765.1"/>
    <property type="molecule type" value="Genomic_DNA"/>
</dbReference>